<keyword evidence="2" id="KW-1185">Reference proteome</keyword>
<dbReference type="Proteomes" id="UP001595462">
    <property type="component" value="Unassembled WGS sequence"/>
</dbReference>
<dbReference type="InterPro" id="IPR021332">
    <property type="entry name" value="DUF2944"/>
</dbReference>
<evidence type="ECO:0000313" key="1">
    <source>
        <dbReference type="EMBL" id="MFC3104564.1"/>
    </source>
</evidence>
<accession>A0ABV7ERL0</accession>
<comment type="caution">
    <text evidence="1">The sequence shown here is derived from an EMBL/GenBank/DDBJ whole genome shotgun (WGS) entry which is preliminary data.</text>
</comment>
<name>A0ABV7ERL0_9GAMM</name>
<gene>
    <name evidence="1" type="ORF">ACFOSU_11770</name>
</gene>
<reference evidence="2" key="1">
    <citation type="journal article" date="2019" name="Int. J. Syst. Evol. Microbiol.">
        <title>The Global Catalogue of Microorganisms (GCM) 10K type strain sequencing project: providing services to taxonomists for standard genome sequencing and annotation.</title>
        <authorList>
            <consortium name="The Broad Institute Genomics Platform"/>
            <consortium name="The Broad Institute Genome Sequencing Center for Infectious Disease"/>
            <person name="Wu L."/>
            <person name="Ma J."/>
        </authorList>
    </citation>
    <scope>NUCLEOTIDE SEQUENCE [LARGE SCALE GENOMIC DNA]</scope>
    <source>
        <strain evidence="2">KCTC 52640</strain>
    </source>
</reference>
<organism evidence="1 2">
    <name type="scientific">Salinisphaera aquimarina</name>
    <dbReference type="NCBI Taxonomy" id="2094031"/>
    <lineage>
        <taxon>Bacteria</taxon>
        <taxon>Pseudomonadati</taxon>
        <taxon>Pseudomonadota</taxon>
        <taxon>Gammaproteobacteria</taxon>
        <taxon>Salinisphaerales</taxon>
        <taxon>Salinisphaeraceae</taxon>
        <taxon>Salinisphaera</taxon>
    </lineage>
</organism>
<protein>
    <submittedName>
        <fullName evidence="1">DUF2946 family protein</fullName>
    </submittedName>
</protein>
<dbReference type="EMBL" id="JBHRSS010000004">
    <property type="protein sequence ID" value="MFC3104564.1"/>
    <property type="molecule type" value="Genomic_DNA"/>
</dbReference>
<dbReference type="RefSeq" id="WP_380689820.1">
    <property type="nucleotide sequence ID" value="NZ_JBHRSS010000004.1"/>
</dbReference>
<sequence length="195" mass="21681">MQEWVERAIAKWPNVPALFGWLGLTRRGHWLIQGERITHPRIVDAIANNYACDTHGRWFFQNGPQRGYIALEYTPLIARVQADDRLLTHTGQVIESARALYLDENSAAILDTPDGAALIEGADLAWVLEHLRDGDSEIDDEALAAALATPSGDTTELTLMAFDTRLPVHRCDADALPARLGFVRDPEPRDDEAES</sequence>
<evidence type="ECO:0000313" key="2">
    <source>
        <dbReference type="Proteomes" id="UP001595462"/>
    </source>
</evidence>
<dbReference type="Pfam" id="PF11161">
    <property type="entry name" value="DUF2944"/>
    <property type="match status" value="1"/>
</dbReference>
<proteinExistence type="predicted"/>